<gene>
    <name evidence="3" type="ORF">VZT92_008204</name>
</gene>
<accession>A0AAW1FMD6</accession>
<evidence type="ECO:0000313" key="3">
    <source>
        <dbReference type="EMBL" id="KAK9535849.1"/>
    </source>
</evidence>
<proteinExistence type="inferred from homology"/>
<dbReference type="GO" id="GO:0001042">
    <property type="term" value="F:RNA polymerase I core binding"/>
    <property type="evidence" value="ECO:0007669"/>
    <property type="project" value="TreeGrafter"/>
</dbReference>
<evidence type="ECO:0008006" key="5">
    <source>
        <dbReference type="Google" id="ProtNLM"/>
    </source>
</evidence>
<comment type="caution">
    <text evidence="3">The sequence shown here is derived from an EMBL/GenBank/DDBJ whole genome shotgun (WGS) entry which is preliminary data.</text>
</comment>
<dbReference type="Proteomes" id="UP001488805">
    <property type="component" value="Unassembled WGS sequence"/>
</dbReference>
<feature type="region of interest" description="Disordered" evidence="2">
    <location>
        <begin position="551"/>
        <end position="606"/>
    </location>
</feature>
<dbReference type="PANTHER" id="PTHR12790">
    <property type="entry name" value="TRANSCRIPTION INITIATION FACTOR IA RRN3"/>
    <property type="match status" value="1"/>
</dbReference>
<dbReference type="GO" id="GO:0001181">
    <property type="term" value="F:RNA polymerase I general transcription initiation factor activity"/>
    <property type="evidence" value="ECO:0007669"/>
    <property type="project" value="InterPro"/>
</dbReference>
<comment type="similarity">
    <text evidence="1">Belongs to the RRN3 family.</text>
</comment>
<dbReference type="GO" id="GO:0005634">
    <property type="term" value="C:nucleus"/>
    <property type="evidence" value="ECO:0007669"/>
    <property type="project" value="TreeGrafter"/>
</dbReference>
<evidence type="ECO:0000256" key="2">
    <source>
        <dbReference type="SAM" id="MobiDB-lite"/>
    </source>
</evidence>
<name>A0AAW1FMD6_ZOAVI</name>
<feature type="compositionally biased region" description="Low complexity" evidence="2">
    <location>
        <begin position="583"/>
        <end position="593"/>
    </location>
</feature>
<dbReference type="InterPro" id="IPR007991">
    <property type="entry name" value="RNA_pol_I_trans_ini_fac_RRN3"/>
</dbReference>
<reference evidence="3 4" key="1">
    <citation type="journal article" date="2024" name="Genome Biol. Evol.">
        <title>Chromosome-level genome assembly of the viviparous eelpout Zoarces viviparus.</title>
        <authorList>
            <person name="Fuhrmann N."/>
            <person name="Brasseur M.V."/>
            <person name="Bakowski C.E."/>
            <person name="Podsiadlowski L."/>
            <person name="Prost S."/>
            <person name="Krehenwinkel H."/>
            <person name="Mayer C."/>
        </authorList>
    </citation>
    <scope>NUCLEOTIDE SEQUENCE [LARGE SCALE GENOMIC DNA]</scope>
    <source>
        <strain evidence="3">NO-MEL_2022_Ind0_liver</strain>
    </source>
</reference>
<dbReference type="Pfam" id="PF05327">
    <property type="entry name" value="RRN3"/>
    <property type="match status" value="1"/>
</dbReference>
<sequence length="606" mass="68453">MEVDGRDFLNSPPVKTVRFGGTVVEMLAKHKRGDSRNYELLKHQLADPQIKDAQIINWLQEFRSCVTQLTKDHEQLIYTILRLPWVGRSQAVVEEYMAFLSNLVSAQTVYLRACLKMVVSHFTPKRVTICEGGVDISDSDDEDENLPRNFNQCHQALQLISKYVPSTSCFLMPILTENFPFVQKSSTTLECYVHNLLRVTMYIPSIRRDVLEVIIGKMLKLDVSAARSDIEEAEENAVLNQRTEEGLFDMDEDMSADHLSGAAAMAHPVADRLDTLMAVLMAYIKDVCHVDGSLHVERTKDLYRDLLGVFDKLILPTHASCHVQYTLFYLCSFRVALAEAFLDHLWKILQSPSQPAVLRQAAAGYLGSFLARAKFIPVPTVRACLDLLLSWIHCYIDGQDSGDRQAYCDISLHGPFYTTCQAAFYTLIFRHRAMLEGNMKKGLEYLQSLNLERVVMCQLNPLKVCLPSVTNMFAAITRTYQVVFCYTIIERNNRHVLPVVRRSAGGDSVTTNTNPLDSFFPFDPYLLKRSAQLIEPLYQVWEELADTELLPTTTGQQGSREDEDDFLCGETPQTEGIVGMTPSSYDSSLHSPSCVGSPPLTFQRPL</sequence>
<dbReference type="GO" id="GO:0006361">
    <property type="term" value="P:transcription initiation at RNA polymerase I promoter"/>
    <property type="evidence" value="ECO:0007669"/>
    <property type="project" value="InterPro"/>
</dbReference>
<evidence type="ECO:0000313" key="4">
    <source>
        <dbReference type="Proteomes" id="UP001488805"/>
    </source>
</evidence>
<keyword evidence="4" id="KW-1185">Reference proteome</keyword>
<organism evidence="3 4">
    <name type="scientific">Zoarces viviparus</name>
    <name type="common">Viviparous eelpout</name>
    <name type="synonym">Blennius viviparus</name>
    <dbReference type="NCBI Taxonomy" id="48416"/>
    <lineage>
        <taxon>Eukaryota</taxon>
        <taxon>Metazoa</taxon>
        <taxon>Chordata</taxon>
        <taxon>Craniata</taxon>
        <taxon>Vertebrata</taxon>
        <taxon>Euteleostomi</taxon>
        <taxon>Actinopterygii</taxon>
        <taxon>Neopterygii</taxon>
        <taxon>Teleostei</taxon>
        <taxon>Neoteleostei</taxon>
        <taxon>Acanthomorphata</taxon>
        <taxon>Eupercaria</taxon>
        <taxon>Perciformes</taxon>
        <taxon>Cottioidei</taxon>
        <taxon>Zoarcales</taxon>
        <taxon>Zoarcidae</taxon>
        <taxon>Zoarcinae</taxon>
        <taxon>Zoarces</taxon>
    </lineage>
</organism>
<evidence type="ECO:0000256" key="1">
    <source>
        <dbReference type="ARBA" id="ARBA00010098"/>
    </source>
</evidence>
<protein>
    <recommendedName>
        <fullName evidence="5">RNA polymerase I-specific transcription initiation factor RRN3</fullName>
    </recommendedName>
</protein>
<dbReference type="EMBL" id="JBCEZU010000056">
    <property type="protein sequence ID" value="KAK9535849.1"/>
    <property type="molecule type" value="Genomic_DNA"/>
</dbReference>
<dbReference type="PANTHER" id="PTHR12790:SF0">
    <property type="entry name" value="RNA POLYMERASE I-SPECIFIC TRANSCRIPTION INITIATION FACTOR RRN3-RELATED"/>
    <property type="match status" value="1"/>
</dbReference>
<dbReference type="AlphaFoldDB" id="A0AAW1FMD6"/>